<accession>A0A2K9VCZ9</accession>
<evidence type="ECO:0000259" key="1">
    <source>
        <dbReference type="Pfam" id="PF00004"/>
    </source>
</evidence>
<protein>
    <submittedName>
        <fullName evidence="2">Putative AAA superfamily ATPase</fullName>
    </submittedName>
</protein>
<sequence>MKVISTDKATFRLMAGDDLVVTDNLPVGTYEVQFSMRQGYWLTKRDNFAIGNKKVYGNQPERIKKIFHNFNKRDSNLGVMLSGTKGMGKTLFSKMVAQEAIKEGIPVINVGNNYPGITDFLDSIKQEALVLIDEFEKRFPADSDDSDGPTQNDFLTLLDGTASAKHLYVATVNKLQRINEYLINRPGRFYYHFRFNYPSYEEVTALLNDAISDENKDKIPEVQRLTSSVSLNYDALLAIANEINEGYGVKDTISDLNIQADGNYESYKAMVTFKNGETFTVKASNSNDESTMSVYGKGNQTPREWSAKLELGKGTVKPDGTIVFLNNGKGIRSAKYDDVGNSDGWNDTSENPITKVLLKRDVKDSYAFNQFY</sequence>
<name>A0A2K9VCZ9_9CAUD</name>
<dbReference type="Gene3D" id="3.40.50.300">
    <property type="entry name" value="P-loop containing nucleotide triphosphate hydrolases"/>
    <property type="match status" value="1"/>
</dbReference>
<dbReference type="SUPFAM" id="SSF52540">
    <property type="entry name" value="P-loop containing nucleoside triphosphate hydrolases"/>
    <property type="match status" value="1"/>
</dbReference>
<dbReference type="Proteomes" id="UP000241463">
    <property type="component" value="Segment"/>
</dbReference>
<dbReference type="GeneID" id="54988583"/>
<proteinExistence type="predicted"/>
<dbReference type="InterPro" id="IPR003959">
    <property type="entry name" value="ATPase_AAA_core"/>
</dbReference>
<evidence type="ECO:0000313" key="3">
    <source>
        <dbReference type="Proteomes" id="UP000241463"/>
    </source>
</evidence>
<evidence type="ECO:0000313" key="2">
    <source>
        <dbReference type="EMBL" id="AUV60034.1"/>
    </source>
</evidence>
<keyword evidence="3" id="KW-1185">Reference proteome</keyword>
<dbReference type="InterPro" id="IPR027417">
    <property type="entry name" value="P-loop_NTPase"/>
</dbReference>
<feature type="domain" description="ATPase AAA-type core" evidence="1">
    <location>
        <begin position="79"/>
        <end position="196"/>
    </location>
</feature>
<dbReference type="GO" id="GO:0005524">
    <property type="term" value="F:ATP binding"/>
    <property type="evidence" value="ECO:0007669"/>
    <property type="project" value="InterPro"/>
</dbReference>
<dbReference type="Pfam" id="PF00004">
    <property type="entry name" value="AAA"/>
    <property type="match status" value="1"/>
</dbReference>
<reference evidence="2 3" key="1">
    <citation type="submission" date="2018-01" db="EMBL/GenBank/DDBJ databases">
        <title>Lactobacillus phages that infect wine-derived L. plantarum strains.</title>
        <authorList>
            <person name="Kyrkou I."/>
            <person name="Hestbjerg Hansen L."/>
        </authorList>
    </citation>
    <scope>NUCLEOTIDE SEQUENCE [LARGE SCALE GENOMIC DNA]</scope>
</reference>
<organism evidence="2 3">
    <name type="scientific">Lactobacillus phage Bacchae</name>
    <dbReference type="NCBI Taxonomy" id="2079429"/>
    <lineage>
        <taxon>Viruses</taxon>
        <taxon>Duplodnaviria</taxon>
        <taxon>Heunggongvirae</taxon>
        <taxon>Uroviricota</taxon>
        <taxon>Caudoviricetes</taxon>
        <taxon>Herelleviridae</taxon>
        <taxon>Harbinvirus</taxon>
        <taxon>Harbinvirus bacchae</taxon>
    </lineage>
</organism>
<dbReference type="RefSeq" id="YP_009798138.1">
    <property type="nucleotide sequence ID" value="NC_047924.1"/>
</dbReference>
<dbReference type="EMBL" id="MG765277">
    <property type="protein sequence ID" value="AUV60034.1"/>
    <property type="molecule type" value="Genomic_DNA"/>
</dbReference>
<dbReference type="KEGG" id="vg:54988583"/>
<dbReference type="GO" id="GO:0016887">
    <property type="term" value="F:ATP hydrolysis activity"/>
    <property type="evidence" value="ECO:0007669"/>
    <property type="project" value="InterPro"/>
</dbReference>